<dbReference type="EMBL" id="BAABFA010000019">
    <property type="protein sequence ID" value="GAA4468837.1"/>
    <property type="molecule type" value="Genomic_DNA"/>
</dbReference>
<evidence type="ECO:0000256" key="5">
    <source>
        <dbReference type="ARBA" id="ARBA00022679"/>
    </source>
</evidence>
<evidence type="ECO:0000256" key="1">
    <source>
        <dbReference type="ARBA" id="ARBA00005058"/>
    </source>
</evidence>
<dbReference type="Proteomes" id="UP001500067">
    <property type="component" value="Unassembled WGS sequence"/>
</dbReference>
<comment type="similarity">
    <text evidence="2 6">Belongs to the PNP/MTAP phosphorylase family.</text>
</comment>
<protein>
    <recommendedName>
        <fullName evidence="6">Purine nucleoside phosphorylase</fullName>
        <ecNumber evidence="6">2.4.2.1</ecNumber>
    </recommendedName>
    <alternativeName>
        <fullName evidence="6">Inosine-guanosine phosphorylase</fullName>
    </alternativeName>
</protein>
<evidence type="ECO:0000313" key="8">
    <source>
        <dbReference type="EMBL" id="GAA4468837.1"/>
    </source>
</evidence>
<dbReference type="SUPFAM" id="SSF53167">
    <property type="entry name" value="Purine and uridine phosphorylases"/>
    <property type="match status" value="1"/>
</dbReference>
<feature type="domain" description="Nucleoside phosphorylase" evidence="7">
    <location>
        <begin position="23"/>
        <end position="269"/>
    </location>
</feature>
<dbReference type="Gene3D" id="3.40.50.1580">
    <property type="entry name" value="Nucleoside phosphorylase domain"/>
    <property type="match status" value="1"/>
</dbReference>
<dbReference type="InterPro" id="IPR011270">
    <property type="entry name" value="Pur_Nuc_Pase_Ino/Guo-sp"/>
</dbReference>
<sequence>MHLYERIQQTAEFIKARITNEPRVGIILGSGLGDLTEIIEKEHTIEYSEIPHFPTSTVQGHSGKMVFGRLGTQNVVLMSGRFHYYEGYDMQTITFPVRVMKALGVDTMIVSNAAGGMNKDFGIGDLMILTDHINTFPEHPLRGHNDERLGTRFPDMSQAYDRELIDLAIQVAAEKGIPVKQGVYVGLQGPTFETPAEYRWLHIIGGDAVGMSTVPEVIVARHGGMRVFAMSVITDIGISDVPITITHEEVLEAAHAAAPKMAAIVTGLIQRLPYA</sequence>
<dbReference type="RefSeq" id="WP_345084197.1">
    <property type="nucleotide sequence ID" value="NZ_BAABFA010000019.1"/>
</dbReference>
<proteinExistence type="inferred from homology"/>
<dbReference type="Pfam" id="PF01048">
    <property type="entry name" value="PNP_UDP_1"/>
    <property type="match status" value="1"/>
</dbReference>
<evidence type="ECO:0000256" key="3">
    <source>
        <dbReference type="ARBA" id="ARBA00011233"/>
    </source>
</evidence>
<dbReference type="PROSITE" id="PS01240">
    <property type="entry name" value="PNP_MTAP_2"/>
    <property type="match status" value="1"/>
</dbReference>
<dbReference type="InterPro" id="IPR011268">
    <property type="entry name" value="Purine_phosphorylase"/>
</dbReference>
<comment type="caution">
    <text evidence="8">The sequence shown here is derived from an EMBL/GenBank/DDBJ whole genome shotgun (WGS) entry which is preliminary data.</text>
</comment>
<keyword evidence="4 6" id="KW-0328">Glycosyltransferase</keyword>
<gene>
    <name evidence="8" type="ORF">GCM10023093_27210</name>
</gene>
<dbReference type="PANTHER" id="PTHR11904:SF9">
    <property type="entry name" value="PURINE NUCLEOSIDE PHOSPHORYLASE-RELATED"/>
    <property type="match status" value="1"/>
</dbReference>
<dbReference type="InterPro" id="IPR035994">
    <property type="entry name" value="Nucleoside_phosphorylase_sf"/>
</dbReference>
<dbReference type="NCBIfam" id="NF006054">
    <property type="entry name" value="PRK08202.1"/>
    <property type="match status" value="1"/>
</dbReference>
<comment type="function">
    <text evidence="6">The purine nucleoside phosphorylases catalyze the phosphorolytic breakdown of the N-glycosidic bond in the beta-(deoxy)ribonucleoside molecules, with the formation of the corresponding free purine bases and pentose-1-phosphate.</text>
</comment>
<comment type="pathway">
    <text evidence="1 6">Purine metabolism; purine nucleoside salvage.</text>
</comment>
<dbReference type="InterPro" id="IPR018099">
    <property type="entry name" value="Purine_phosphorylase-2_CS"/>
</dbReference>
<evidence type="ECO:0000256" key="4">
    <source>
        <dbReference type="ARBA" id="ARBA00022676"/>
    </source>
</evidence>
<dbReference type="CDD" id="cd09009">
    <property type="entry name" value="PNP-EcPNPII_like"/>
    <property type="match status" value="1"/>
</dbReference>
<name>A0ABP8NP68_9BACT</name>
<keyword evidence="9" id="KW-1185">Reference proteome</keyword>
<dbReference type="PANTHER" id="PTHR11904">
    <property type="entry name" value="METHYLTHIOADENOSINE/PURINE NUCLEOSIDE PHOSPHORYLASE"/>
    <property type="match status" value="1"/>
</dbReference>
<dbReference type="NCBIfam" id="TIGR01700">
    <property type="entry name" value="PNPH"/>
    <property type="match status" value="1"/>
</dbReference>
<dbReference type="PIRSF" id="PIRSF000477">
    <property type="entry name" value="PurNPase"/>
    <property type="match status" value="1"/>
</dbReference>
<dbReference type="EC" id="2.4.2.1" evidence="6"/>
<evidence type="ECO:0000256" key="2">
    <source>
        <dbReference type="ARBA" id="ARBA00006751"/>
    </source>
</evidence>
<dbReference type="InterPro" id="IPR000845">
    <property type="entry name" value="Nucleoside_phosphorylase_d"/>
</dbReference>
<evidence type="ECO:0000313" key="9">
    <source>
        <dbReference type="Proteomes" id="UP001500067"/>
    </source>
</evidence>
<evidence type="ECO:0000256" key="6">
    <source>
        <dbReference type="PIRNR" id="PIRNR000477"/>
    </source>
</evidence>
<evidence type="ECO:0000259" key="7">
    <source>
        <dbReference type="Pfam" id="PF01048"/>
    </source>
</evidence>
<keyword evidence="5 6" id="KW-0808">Transferase</keyword>
<reference evidence="9" key="1">
    <citation type="journal article" date="2019" name="Int. J. Syst. Evol. Microbiol.">
        <title>The Global Catalogue of Microorganisms (GCM) 10K type strain sequencing project: providing services to taxonomists for standard genome sequencing and annotation.</title>
        <authorList>
            <consortium name="The Broad Institute Genomics Platform"/>
            <consortium name="The Broad Institute Genome Sequencing Center for Infectious Disease"/>
            <person name="Wu L."/>
            <person name="Ma J."/>
        </authorList>
    </citation>
    <scope>NUCLEOTIDE SEQUENCE [LARGE SCALE GENOMIC DNA]</scope>
    <source>
        <strain evidence="9">JCM 32105</strain>
    </source>
</reference>
<organism evidence="8 9">
    <name type="scientific">Nemorincola caseinilytica</name>
    <dbReference type="NCBI Taxonomy" id="2054315"/>
    <lineage>
        <taxon>Bacteria</taxon>
        <taxon>Pseudomonadati</taxon>
        <taxon>Bacteroidota</taxon>
        <taxon>Chitinophagia</taxon>
        <taxon>Chitinophagales</taxon>
        <taxon>Chitinophagaceae</taxon>
        <taxon>Nemorincola</taxon>
    </lineage>
</organism>
<accession>A0ABP8NP68</accession>
<dbReference type="NCBIfam" id="TIGR01697">
    <property type="entry name" value="PNPH-PUNA-XAPA"/>
    <property type="match status" value="1"/>
</dbReference>
<comment type="subunit">
    <text evidence="3">Homotrimer.</text>
</comment>